<organism evidence="1 2">
    <name type="scientific">Elysia crispata</name>
    <name type="common">lettuce slug</name>
    <dbReference type="NCBI Taxonomy" id="231223"/>
    <lineage>
        <taxon>Eukaryota</taxon>
        <taxon>Metazoa</taxon>
        <taxon>Spiralia</taxon>
        <taxon>Lophotrochozoa</taxon>
        <taxon>Mollusca</taxon>
        <taxon>Gastropoda</taxon>
        <taxon>Heterobranchia</taxon>
        <taxon>Euthyneura</taxon>
        <taxon>Panpulmonata</taxon>
        <taxon>Sacoglossa</taxon>
        <taxon>Placobranchoidea</taxon>
        <taxon>Plakobranchidae</taxon>
        <taxon>Elysia</taxon>
    </lineage>
</organism>
<dbReference type="AlphaFoldDB" id="A0AAE1DK57"/>
<evidence type="ECO:0000313" key="1">
    <source>
        <dbReference type="EMBL" id="KAK3772378.1"/>
    </source>
</evidence>
<name>A0AAE1DK57_9GAST</name>
<evidence type="ECO:0000313" key="2">
    <source>
        <dbReference type="Proteomes" id="UP001283361"/>
    </source>
</evidence>
<dbReference type="EMBL" id="JAWDGP010003624">
    <property type="protein sequence ID" value="KAK3772378.1"/>
    <property type="molecule type" value="Genomic_DNA"/>
</dbReference>
<accession>A0AAE1DK57</accession>
<dbReference type="Proteomes" id="UP001283361">
    <property type="component" value="Unassembled WGS sequence"/>
</dbReference>
<comment type="caution">
    <text evidence="1">The sequence shown here is derived from an EMBL/GenBank/DDBJ whole genome shotgun (WGS) entry which is preliminary data.</text>
</comment>
<keyword evidence="2" id="KW-1185">Reference proteome</keyword>
<protein>
    <submittedName>
        <fullName evidence="1">Uncharacterized protein</fullName>
    </submittedName>
</protein>
<reference evidence="1" key="1">
    <citation type="journal article" date="2023" name="G3 (Bethesda)">
        <title>A reference genome for the long-term kleptoplast-retaining sea slug Elysia crispata morphotype clarki.</title>
        <authorList>
            <person name="Eastman K.E."/>
            <person name="Pendleton A.L."/>
            <person name="Shaikh M.A."/>
            <person name="Suttiyut T."/>
            <person name="Ogas R."/>
            <person name="Tomko P."/>
            <person name="Gavelis G."/>
            <person name="Widhalm J.R."/>
            <person name="Wisecaver J.H."/>
        </authorList>
    </citation>
    <scope>NUCLEOTIDE SEQUENCE</scope>
    <source>
        <strain evidence="1">ECLA1</strain>
    </source>
</reference>
<gene>
    <name evidence="1" type="ORF">RRG08_031402</name>
</gene>
<sequence>MSSAGELGNNLTCAASNVISLRNLSLTSTSPPLRSLLLRLTLLSSLQYISTSSLLAPPPHSSVLPSVEFKTSPPQPALCLLLQSSVLPSVEFKTSPPQPALCLLLQSSVLPSVEFKTSPPQPALCLLLQSSNLCASISMTTFQFSAVSAPWQGARTALSPHGRVDVRAEYRTRLPDGGTVQEGKERRISRYGC</sequence>
<proteinExistence type="predicted"/>